<dbReference type="PRINTS" id="PR00298">
    <property type="entry name" value="CHAPERONIN60"/>
</dbReference>
<feature type="binding site" evidence="9">
    <location>
        <begin position="29"/>
        <end position="32"/>
    </location>
    <ligand>
        <name>ATP</name>
        <dbReference type="ChEBI" id="CHEBI:30616"/>
    </ligand>
</feature>
<keyword evidence="6 9" id="KW-0143">Chaperone</keyword>
<dbReference type="RefSeq" id="WP_193718577.1">
    <property type="nucleotide sequence ID" value="NZ_JACSPN010000002.1"/>
</dbReference>
<dbReference type="EMBL" id="JACSPN010000002">
    <property type="protein sequence ID" value="MBE7699256.1"/>
    <property type="molecule type" value="Genomic_DNA"/>
</dbReference>
<evidence type="ECO:0000256" key="5">
    <source>
        <dbReference type="ARBA" id="ARBA00022840"/>
    </source>
</evidence>
<gene>
    <name evidence="9 12" type="primary">groL</name>
    <name evidence="9" type="synonym">groEL</name>
    <name evidence="12" type="ORF">H9623_02905</name>
</gene>
<dbReference type="GO" id="GO:0051082">
    <property type="term" value="F:unfolded protein binding"/>
    <property type="evidence" value="ECO:0007669"/>
    <property type="project" value="UniProtKB-UniRule"/>
</dbReference>
<dbReference type="GO" id="GO:0009986">
    <property type="term" value="C:cell surface"/>
    <property type="evidence" value="ECO:0007669"/>
    <property type="project" value="UniProtKB-SubCell"/>
</dbReference>
<evidence type="ECO:0000256" key="11">
    <source>
        <dbReference type="RuleBase" id="RU000419"/>
    </source>
</evidence>
<organism evidence="12 13">
    <name type="scientific">Oerskovia douganii</name>
    <dbReference type="NCBI Taxonomy" id="2762210"/>
    <lineage>
        <taxon>Bacteria</taxon>
        <taxon>Bacillati</taxon>
        <taxon>Actinomycetota</taxon>
        <taxon>Actinomycetes</taxon>
        <taxon>Micrococcales</taxon>
        <taxon>Cellulomonadaceae</taxon>
        <taxon>Oerskovia</taxon>
    </lineage>
</organism>
<dbReference type="Gene3D" id="3.50.7.10">
    <property type="entry name" value="GroEL"/>
    <property type="match status" value="1"/>
</dbReference>
<comment type="subcellular location">
    <subcellularLocation>
        <location evidence="2">Cell surface</location>
    </subcellularLocation>
    <subcellularLocation>
        <location evidence="9">Cytoplasm</location>
    </subcellularLocation>
    <subcellularLocation>
        <location evidence="8">Secreted</location>
        <location evidence="8">Capsule</location>
    </subcellularLocation>
    <subcellularLocation>
        <location evidence="1">Secreted</location>
        <location evidence="1">Cell wall</location>
    </subcellularLocation>
</comment>
<evidence type="ECO:0000256" key="8">
    <source>
        <dbReference type="ARBA" id="ARBA00025702"/>
    </source>
</evidence>
<dbReference type="CDD" id="cd03344">
    <property type="entry name" value="GroEL"/>
    <property type="match status" value="1"/>
</dbReference>
<comment type="subunit">
    <text evidence="9 11">Forms a cylinder of 14 subunits composed of two heptameric rings stacked back-to-back. Interacts with the co-chaperonin GroES.</text>
</comment>
<sequence length="544" mass="57103">MAKIIAFNEEARRGMERGLNVLADTVKVTLGPKGRNVVLDKKWGAPTITNDGVSIAKEIELDDPYEKIGAELVKEVAKKTDDVAGDGTTTATVLAQALVREGLRNVAAGSNPIALKRGIEKAVEAVTAQLLVAAKEIETKEEIAATAAISAGDPAIGELIAEALDKVGKEGVITVEESNTFGLELELTEGMRFDKGFLARYFETDPERQEAVLEDPYVLIVESKISNVKDLLPLLDQVMKAGRSLLIIAEDVEGEALATLVLNKIRGTFKSVAVKAPGFGDRRKAMLQDIAILTGGQVISETVGLKLETATLDLLGQARKVVVTKDETTIVEGAGDADLIAGRVNQIRSEIEKSDSDYDREKLQERLAKLAGGVAVIKAGAATEVELKERKHRIEDAVRNAKAAVEEGIVAGGGVALIQAGAVAFETSAITDLVGDEATGAQIVRAAIDAPLKQIAINAGLEGGVVAEKVRNLPSGHGLNAATGVYEDLLAAGVNDPVKVTRSALQNAASIAALFLTTEAVVADKPEKNQPMPGGDGGMGGMDF</sequence>
<comment type="function">
    <text evidence="9 11">Together with its co-chaperonin GroES, plays an essential role in assisting protein folding. The GroEL-GroES system forms a nano-cage that allows encapsulation of the non-native substrate proteins and provides a physical environment optimized to promote and accelerate protein folding.</text>
</comment>
<name>A0A9D5U813_9CELL</name>
<dbReference type="Pfam" id="PF00118">
    <property type="entry name" value="Cpn60_TCP1"/>
    <property type="match status" value="1"/>
</dbReference>
<dbReference type="NCBIfam" id="TIGR02348">
    <property type="entry name" value="GroEL"/>
    <property type="match status" value="1"/>
</dbReference>
<dbReference type="InterPro" id="IPR027413">
    <property type="entry name" value="GROEL-like_equatorial_sf"/>
</dbReference>
<dbReference type="NCBIfam" id="NF000592">
    <property type="entry name" value="PRK00013.1"/>
    <property type="match status" value="1"/>
</dbReference>
<dbReference type="InterPro" id="IPR001844">
    <property type="entry name" value="Cpn60/GroEL"/>
</dbReference>
<dbReference type="SUPFAM" id="SSF54849">
    <property type="entry name" value="GroEL-intermediate domain like"/>
    <property type="match status" value="1"/>
</dbReference>
<dbReference type="GO" id="GO:0009408">
    <property type="term" value="P:response to heat"/>
    <property type="evidence" value="ECO:0007669"/>
    <property type="project" value="UniProtKB-ARBA"/>
</dbReference>
<dbReference type="SUPFAM" id="SSF52029">
    <property type="entry name" value="GroEL apical domain-like"/>
    <property type="match status" value="1"/>
</dbReference>
<dbReference type="HAMAP" id="MF_00600">
    <property type="entry name" value="CH60"/>
    <property type="match status" value="1"/>
</dbReference>
<dbReference type="GO" id="GO:0005524">
    <property type="term" value="F:ATP binding"/>
    <property type="evidence" value="ECO:0007669"/>
    <property type="project" value="UniProtKB-UniRule"/>
</dbReference>
<evidence type="ECO:0000256" key="6">
    <source>
        <dbReference type="ARBA" id="ARBA00023186"/>
    </source>
</evidence>
<dbReference type="Proteomes" id="UP000822993">
    <property type="component" value="Unassembled WGS sequence"/>
</dbReference>
<evidence type="ECO:0000313" key="13">
    <source>
        <dbReference type="Proteomes" id="UP000822993"/>
    </source>
</evidence>
<feature type="binding site" evidence="9">
    <location>
        <begin position="480"/>
        <end position="482"/>
    </location>
    <ligand>
        <name>ATP</name>
        <dbReference type="ChEBI" id="CHEBI:30616"/>
    </ligand>
</feature>
<dbReference type="AlphaFoldDB" id="A0A9D5U813"/>
<comment type="caution">
    <text evidence="9">Lacks conserved residue(s) required for the propagation of feature annotation.</text>
</comment>
<dbReference type="GO" id="GO:0140662">
    <property type="term" value="F:ATP-dependent protein folding chaperone"/>
    <property type="evidence" value="ECO:0007669"/>
    <property type="project" value="InterPro"/>
</dbReference>
<dbReference type="GO" id="GO:0016853">
    <property type="term" value="F:isomerase activity"/>
    <property type="evidence" value="ECO:0007669"/>
    <property type="project" value="UniProtKB-KW"/>
</dbReference>
<evidence type="ECO:0000256" key="4">
    <source>
        <dbReference type="ARBA" id="ARBA00022741"/>
    </source>
</evidence>
<feature type="binding site" evidence="9">
    <location>
        <begin position="86"/>
        <end position="90"/>
    </location>
    <ligand>
        <name>ATP</name>
        <dbReference type="ChEBI" id="CHEBI:30616"/>
    </ligand>
</feature>
<dbReference type="InterPro" id="IPR027410">
    <property type="entry name" value="TCP-1-like_intermed_sf"/>
</dbReference>
<evidence type="ECO:0000256" key="2">
    <source>
        <dbReference type="ARBA" id="ARBA00004241"/>
    </source>
</evidence>
<keyword evidence="7 9" id="KW-0413">Isomerase</keyword>
<protein>
    <recommendedName>
        <fullName evidence="9">Chaperonin GroEL</fullName>
        <ecNumber evidence="9">5.6.1.7</ecNumber>
    </recommendedName>
    <alternativeName>
        <fullName evidence="9">60 kDa chaperonin</fullName>
    </alternativeName>
    <alternativeName>
        <fullName evidence="9">Chaperonin-60</fullName>
        <shortName evidence="9">Cpn60</shortName>
    </alternativeName>
</protein>
<dbReference type="Gene3D" id="1.10.560.10">
    <property type="entry name" value="GroEL-like equatorial domain"/>
    <property type="match status" value="1"/>
</dbReference>
<keyword evidence="4 9" id="KW-0547">Nucleotide-binding</keyword>
<accession>A0A9D5U813</accession>
<evidence type="ECO:0000256" key="10">
    <source>
        <dbReference type="RuleBase" id="RU000418"/>
    </source>
</evidence>
<evidence type="ECO:0000256" key="3">
    <source>
        <dbReference type="ARBA" id="ARBA00006607"/>
    </source>
</evidence>
<comment type="similarity">
    <text evidence="3 9 10">Belongs to the chaperonin (HSP60) family.</text>
</comment>
<dbReference type="FunFam" id="3.50.7.10:FF:000001">
    <property type="entry name" value="60 kDa chaperonin"/>
    <property type="match status" value="1"/>
</dbReference>
<dbReference type="NCBIfam" id="NF009488">
    <property type="entry name" value="PRK12850.1"/>
    <property type="match status" value="1"/>
</dbReference>
<dbReference type="InterPro" id="IPR027409">
    <property type="entry name" value="GroEL-like_apical_dom_sf"/>
</dbReference>
<feature type="binding site" evidence="9">
    <location>
        <position position="413"/>
    </location>
    <ligand>
        <name>ATP</name>
        <dbReference type="ChEBI" id="CHEBI:30616"/>
    </ligand>
</feature>
<evidence type="ECO:0000313" key="12">
    <source>
        <dbReference type="EMBL" id="MBE7699256.1"/>
    </source>
</evidence>
<dbReference type="EC" id="5.6.1.7" evidence="9"/>
<proteinExistence type="inferred from homology"/>
<comment type="caution">
    <text evidence="12">The sequence shown here is derived from an EMBL/GenBank/DDBJ whole genome shotgun (WGS) entry which is preliminary data.</text>
</comment>
<dbReference type="PANTHER" id="PTHR45633">
    <property type="entry name" value="60 KDA HEAT SHOCK PROTEIN, MITOCHONDRIAL"/>
    <property type="match status" value="1"/>
</dbReference>
<feature type="binding site" evidence="9">
    <location>
        <position position="496"/>
    </location>
    <ligand>
        <name>ATP</name>
        <dbReference type="ChEBI" id="CHEBI:30616"/>
    </ligand>
</feature>
<dbReference type="GO" id="GO:0042026">
    <property type="term" value="P:protein refolding"/>
    <property type="evidence" value="ECO:0007669"/>
    <property type="project" value="UniProtKB-UniRule"/>
</dbReference>
<keyword evidence="9" id="KW-0963">Cytoplasm</keyword>
<dbReference type="SUPFAM" id="SSF48592">
    <property type="entry name" value="GroEL equatorial domain-like"/>
    <property type="match status" value="1"/>
</dbReference>
<dbReference type="GO" id="GO:0005737">
    <property type="term" value="C:cytoplasm"/>
    <property type="evidence" value="ECO:0007669"/>
    <property type="project" value="UniProtKB-SubCell"/>
</dbReference>
<dbReference type="Gene3D" id="3.30.260.10">
    <property type="entry name" value="TCP-1-like chaperonin intermediate domain"/>
    <property type="match status" value="1"/>
</dbReference>
<evidence type="ECO:0000256" key="9">
    <source>
        <dbReference type="HAMAP-Rule" id="MF_00600"/>
    </source>
</evidence>
<evidence type="ECO:0000256" key="1">
    <source>
        <dbReference type="ARBA" id="ARBA00004191"/>
    </source>
</evidence>
<reference evidence="12 13" key="1">
    <citation type="submission" date="2020-08" db="EMBL/GenBank/DDBJ databases">
        <title>A Genomic Blueprint of the Chicken Gut Microbiome.</title>
        <authorList>
            <person name="Gilroy R."/>
            <person name="Ravi A."/>
            <person name="Getino M."/>
            <person name="Pursley I."/>
            <person name="Horton D.L."/>
            <person name="Alikhan N.-F."/>
            <person name="Baker D."/>
            <person name="Gharbi K."/>
            <person name="Hall N."/>
            <person name="Watson M."/>
            <person name="Adriaenssens E.M."/>
            <person name="Foster-Nyarko E."/>
            <person name="Jarju S."/>
            <person name="Secka A."/>
            <person name="Antonio M."/>
            <person name="Oren A."/>
            <person name="Chaudhuri R."/>
            <person name="La Ragione R.M."/>
            <person name="Hildebrand F."/>
            <person name="Pallen M.J."/>
        </authorList>
    </citation>
    <scope>NUCLEOTIDE SEQUENCE [LARGE SCALE GENOMIC DNA]</scope>
    <source>
        <strain evidence="12 13">Sa1BUA8</strain>
    </source>
</reference>
<evidence type="ECO:0000256" key="7">
    <source>
        <dbReference type="ARBA" id="ARBA00023235"/>
    </source>
</evidence>
<keyword evidence="5 9" id="KW-0067">ATP-binding</keyword>
<dbReference type="NCBIfam" id="NF009489">
    <property type="entry name" value="PRK12851.1"/>
    <property type="match status" value="1"/>
</dbReference>
<dbReference type="InterPro" id="IPR002423">
    <property type="entry name" value="Cpn60/GroEL/TCP-1"/>
</dbReference>
<keyword evidence="13" id="KW-1185">Reference proteome</keyword>
<dbReference type="InterPro" id="IPR018370">
    <property type="entry name" value="Chaperonin_Cpn60_CS"/>
</dbReference>
<dbReference type="PROSITE" id="PS00296">
    <property type="entry name" value="CHAPERONINS_CPN60"/>
    <property type="match status" value="1"/>
</dbReference>
<dbReference type="GO" id="GO:0042603">
    <property type="term" value="C:capsule"/>
    <property type="evidence" value="ECO:0007669"/>
    <property type="project" value="UniProtKB-SubCell"/>
</dbReference>
<dbReference type="NCBIfam" id="NF009487">
    <property type="entry name" value="PRK12849.1"/>
    <property type="match status" value="1"/>
</dbReference>